<keyword evidence="2" id="KW-1185">Reference proteome</keyword>
<name>A0ABQ6D6Y8_9HYPH</name>
<proteinExistence type="predicted"/>
<dbReference type="EMBL" id="BSPG01000023">
    <property type="protein sequence ID" value="GLS45491.1"/>
    <property type="molecule type" value="Genomic_DNA"/>
</dbReference>
<comment type="caution">
    <text evidence="1">The sequence shown here is derived from an EMBL/GenBank/DDBJ whole genome shotgun (WGS) entry which is preliminary data.</text>
</comment>
<accession>A0ABQ6D6Y8</accession>
<reference evidence="2" key="1">
    <citation type="journal article" date="2019" name="Int. J. Syst. Evol. Microbiol.">
        <title>The Global Catalogue of Microorganisms (GCM) 10K type strain sequencing project: providing services to taxonomists for standard genome sequencing and annotation.</title>
        <authorList>
            <consortium name="The Broad Institute Genomics Platform"/>
            <consortium name="The Broad Institute Genome Sequencing Center for Infectious Disease"/>
            <person name="Wu L."/>
            <person name="Ma J."/>
        </authorList>
    </citation>
    <scope>NUCLEOTIDE SEQUENCE [LARGE SCALE GENOMIC DNA]</scope>
    <source>
        <strain evidence="2">NBRC 107710</strain>
    </source>
</reference>
<dbReference type="Proteomes" id="UP001156881">
    <property type="component" value="Unassembled WGS sequence"/>
</dbReference>
<evidence type="ECO:0000313" key="2">
    <source>
        <dbReference type="Proteomes" id="UP001156881"/>
    </source>
</evidence>
<evidence type="ECO:0000313" key="1">
    <source>
        <dbReference type="EMBL" id="GLS45491.1"/>
    </source>
</evidence>
<gene>
    <name evidence="1" type="ORF">GCM10007884_34820</name>
</gene>
<sequence>MAARERAGSHDDAFASLDDDAVTYAHGLDPLRRDMTSPGEDLQDFVRLEHGGAIGDRDVSASTLPFNPEKG</sequence>
<organism evidence="1 2">
    <name type="scientific">Methylobacterium brachythecii</name>
    <dbReference type="NCBI Taxonomy" id="1176177"/>
    <lineage>
        <taxon>Bacteria</taxon>
        <taxon>Pseudomonadati</taxon>
        <taxon>Pseudomonadota</taxon>
        <taxon>Alphaproteobacteria</taxon>
        <taxon>Hyphomicrobiales</taxon>
        <taxon>Methylobacteriaceae</taxon>
        <taxon>Methylobacterium</taxon>
    </lineage>
</organism>
<protein>
    <submittedName>
        <fullName evidence="1">Uncharacterized protein</fullName>
    </submittedName>
</protein>